<dbReference type="eggNOG" id="ENOG502S5RY">
    <property type="taxonomic scope" value="Eukaryota"/>
</dbReference>
<dbReference type="PANTHER" id="PTHR34666">
    <property type="entry name" value="EXPRESSED PROTEIN"/>
    <property type="match status" value="1"/>
</dbReference>
<sequence length="174" mass="19878">MATTEEFSFPTFTDLYPCSIDSPPLWHLSPAASPDVFLHSKGKQEEEDCFPVSQRADEDDHQERKSKSHEDHNDWKQSDKGVAEDEEEDEEEKMDMLWEDFNEEELPRSGSSSRCSEDMVEMGCGGGHSLKLSKTNVGMFSPSPRRAGMLVFMRVLRKFLLHNSHRSSNSHLPN</sequence>
<name>A0A0D2NRV9_GOSRA</name>
<dbReference type="PANTHER" id="PTHR34666:SF7">
    <property type="match status" value="1"/>
</dbReference>
<proteinExistence type="predicted"/>
<feature type="compositionally biased region" description="Basic and acidic residues" evidence="1">
    <location>
        <begin position="55"/>
        <end position="83"/>
    </location>
</feature>
<dbReference type="Gramene" id="KJB35882">
    <property type="protein sequence ID" value="KJB35882"/>
    <property type="gene ID" value="B456_006G131900"/>
</dbReference>
<accession>A0A0D2NRV9</accession>
<protein>
    <submittedName>
        <fullName evidence="2">Uncharacterized protein</fullName>
    </submittedName>
</protein>
<gene>
    <name evidence="2" type="ORF">B456_006G131900</name>
    <name evidence="3" type="ORF">Gorai_000896</name>
</gene>
<dbReference type="EMBL" id="CM001745">
    <property type="protein sequence ID" value="KJB35882.1"/>
    <property type="molecule type" value="Genomic_DNA"/>
</dbReference>
<dbReference type="AlphaFoldDB" id="A0A0D2NRV9"/>
<feature type="compositionally biased region" description="Acidic residues" evidence="1">
    <location>
        <begin position="84"/>
        <end position="104"/>
    </location>
</feature>
<reference evidence="3" key="3">
    <citation type="submission" date="2020-04" db="EMBL/GenBank/DDBJ databases">
        <authorList>
            <person name="Grover C.E."/>
            <person name="Arick M.A. II"/>
            <person name="Thrash A."/>
            <person name="Conover J.L."/>
            <person name="Sanders W.S."/>
            <person name="Peterson D.G."/>
            <person name="Scheffler J.A."/>
            <person name="Scheffler B.E."/>
            <person name="Wendel J.F."/>
        </authorList>
    </citation>
    <scope>NUCLEOTIDE SEQUENCE</scope>
    <source>
        <strain evidence="3">8</strain>
        <tissue evidence="3">Leaf</tissue>
    </source>
</reference>
<evidence type="ECO:0000313" key="2">
    <source>
        <dbReference type="EMBL" id="KJB35882.1"/>
    </source>
</evidence>
<dbReference type="Proteomes" id="UP000593578">
    <property type="component" value="Unassembled WGS sequence"/>
</dbReference>
<evidence type="ECO:0000313" key="5">
    <source>
        <dbReference type="Proteomes" id="UP000593578"/>
    </source>
</evidence>
<reference evidence="2 4" key="1">
    <citation type="journal article" date="2012" name="Nature">
        <title>Repeated polyploidization of Gossypium genomes and the evolution of spinnable cotton fibres.</title>
        <authorList>
            <person name="Paterson A.H."/>
            <person name="Wendel J.F."/>
            <person name="Gundlach H."/>
            <person name="Guo H."/>
            <person name="Jenkins J."/>
            <person name="Jin D."/>
            <person name="Llewellyn D."/>
            <person name="Showmaker K.C."/>
            <person name="Shu S."/>
            <person name="Udall J."/>
            <person name="Yoo M.J."/>
            <person name="Byers R."/>
            <person name="Chen W."/>
            <person name="Doron-Faigenboim A."/>
            <person name="Duke M.V."/>
            <person name="Gong L."/>
            <person name="Grimwood J."/>
            <person name="Grover C."/>
            <person name="Grupp K."/>
            <person name="Hu G."/>
            <person name="Lee T.H."/>
            <person name="Li J."/>
            <person name="Lin L."/>
            <person name="Liu T."/>
            <person name="Marler B.S."/>
            <person name="Page J.T."/>
            <person name="Roberts A.W."/>
            <person name="Romanel E."/>
            <person name="Sanders W.S."/>
            <person name="Szadkowski E."/>
            <person name="Tan X."/>
            <person name="Tang H."/>
            <person name="Xu C."/>
            <person name="Wang J."/>
            <person name="Wang Z."/>
            <person name="Zhang D."/>
            <person name="Zhang L."/>
            <person name="Ashrafi H."/>
            <person name="Bedon F."/>
            <person name="Bowers J.E."/>
            <person name="Brubaker C.L."/>
            <person name="Chee P.W."/>
            <person name="Das S."/>
            <person name="Gingle A.R."/>
            <person name="Haigler C.H."/>
            <person name="Harker D."/>
            <person name="Hoffmann L.V."/>
            <person name="Hovav R."/>
            <person name="Jones D.C."/>
            <person name="Lemke C."/>
            <person name="Mansoor S."/>
            <person name="ur Rahman M."/>
            <person name="Rainville L.N."/>
            <person name="Rambani A."/>
            <person name="Reddy U.K."/>
            <person name="Rong J.K."/>
            <person name="Saranga Y."/>
            <person name="Scheffler B.E."/>
            <person name="Scheffler J.A."/>
            <person name="Stelly D.M."/>
            <person name="Triplett B.A."/>
            <person name="Van Deynze A."/>
            <person name="Vaslin M.F."/>
            <person name="Waghmare V.N."/>
            <person name="Walford S.A."/>
            <person name="Wright R.J."/>
            <person name="Zaki E.A."/>
            <person name="Zhang T."/>
            <person name="Dennis E.S."/>
            <person name="Mayer K.F."/>
            <person name="Peterson D.G."/>
            <person name="Rokhsar D.S."/>
            <person name="Wang X."/>
            <person name="Schmutz J."/>
        </authorList>
    </citation>
    <scope>NUCLEOTIDE SEQUENCE [LARGE SCALE GENOMIC DNA]</scope>
</reference>
<dbReference type="OMA" id="HEDHNDW"/>
<evidence type="ECO:0000313" key="3">
    <source>
        <dbReference type="EMBL" id="MBA0587775.1"/>
    </source>
</evidence>
<evidence type="ECO:0000313" key="4">
    <source>
        <dbReference type="Proteomes" id="UP000032304"/>
    </source>
</evidence>
<feature type="region of interest" description="Disordered" evidence="1">
    <location>
        <begin position="37"/>
        <end position="120"/>
    </location>
</feature>
<dbReference type="EMBL" id="JABEZZ010000006">
    <property type="protein sequence ID" value="MBA0587775.1"/>
    <property type="molecule type" value="Genomic_DNA"/>
</dbReference>
<reference evidence="3 5" key="2">
    <citation type="journal article" date="2019" name="Genome Biol. Evol.">
        <title>Insights into the evolution of the New World diploid cottons (Gossypium, subgenus Houzingenia) based on genome sequencing.</title>
        <authorList>
            <person name="Grover C.E."/>
            <person name="Arick M.A. 2nd"/>
            <person name="Thrash A."/>
            <person name="Conover J.L."/>
            <person name="Sanders W.S."/>
            <person name="Peterson D.G."/>
            <person name="Frelichowski J.E."/>
            <person name="Scheffler J.A."/>
            <person name="Scheffler B.E."/>
            <person name="Wendel J.F."/>
        </authorList>
    </citation>
    <scope>NUCLEOTIDE SEQUENCE [LARGE SCALE GENOMIC DNA]</scope>
    <source>
        <strain evidence="3">8</strain>
        <tissue evidence="3">Leaf</tissue>
    </source>
</reference>
<dbReference type="Proteomes" id="UP000032304">
    <property type="component" value="Chromosome 6"/>
</dbReference>
<keyword evidence="4" id="KW-1185">Reference proteome</keyword>
<organism evidence="2 4">
    <name type="scientific">Gossypium raimondii</name>
    <name type="common">Peruvian cotton</name>
    <name type="synonym">Gossypium klotzschianum subsp. raimondii</name>
    <dbReference type="NCBI Taxonomy" id="29730"/>
    <lineage>
        <taxon>Eukaryota</taxon>
        <taxon>Viridiplantae</taxon>
        <taxon>Streptophyta</taxon>
        <taxon>Embryophyta</taxon>
        <taxon>Tracheophyta</taxon>
        <taxon>Spermatophyta</taxon>
        <taxon>Magnoliopsida</taxon>
        <taxon>eudicotyledons</taxon>
        <taxon>Gunneridae</taxon>
        <taxon>Pentapetalae</taxon>
        <taxon>rosids</taxon>
        <taxon>malvids</taxon>
        <taxon>Malvales</taxon>
        <taxon>Malvaceae</taxon>
        <taxon>Malvoideae</taxon>
        <taxon>Gossypium</taxon>
    </lineage>
</organism>
<dbReference type="OrthoDB" id="1917400at2759"/>
<dbReference type="KEGG" id="gra:105799442"/>
<evidence type="ECO:0000256" key="1">
    <source>
        <dbReference type="SAM" id="MobiDB-lite"/>
    </source>
</evidence>